<evidence type="ECO:0000256" key="1">
    <source>
        <dbReference type="ARBA" id="ARBA00004308"/>
    </source>
</evidence>
<feature type="transmembrane region" description="Helical" evidence="8">
    <location>
        <begin position="81"/>
        <end position="101"/>
    </location>
</feature>
<dbReference type="Proteomes" id="UP000321393">
    <property type="component" value="Unassembled WGS sequence"/>
</dbReference>
<keyword evidence="6 8" id="KW-0472">Membrane</keyword>
<evidence type="ECO:0000256" key="2">
    <source>
        <dbReference type="ARBA" id="ARBA00022676"/>
    </source>
</evidence>
<keyword evidence="2" id="KW-0328">Glycosyltransferase</keyword>
<name>A0A5D3CGV3_CUCMM</name>
<keyword evidence="3" id="KW-0808">Transferase</keyword>
<evidence type="ECO:0000256" key="7">
    <source>
        <dbReference type="ARBA" id="ARBA00023316"/>
    </source>
</evidence>
<reference evidence="11 12" key="1">
    <citation type="submission" date="2019-08" db="EMBL/GenBank/DDBJ databases">
        <title>Draft genome sequences of two oriental melons (Cucumis melo L. var makuwa).</title>
        <authorList>
            <person name="Kwon S.-Y."/>
        </authorList>
    </citation>
    <scope>NUCLEOTIDE SEQUENCE [LARGE SCALE GENOMIC DNA]</scope>
    <source>
        <strain evidence="12">cv. Chang Bougi</strain>
        <strain evidence="11">cv. SW 3</strain>
        <tissue evidence="10">Leaf</tissue>
    </source>
</reference>
<keyword evidence="7" id="KW-0961">Cell wall biogenesis/degradation</keyword>
<evidence type="ECO:0000256" key="4">
    <source>
        <dbReference type="ARBA" id="ARBA00022692"/>
    </source>
</evidence>
<sequence length="165" mass="18156">MDIEILNAGQSARAWWNNERMARINTICASLLGAVAVVLKLLGLSETVFEVTKKESSSSSDDKESSSDGDLGRFTFDESPLFVPGTTILIIQLLALSIAFLRIRQPNVVEFGVGEVTCSVWLILCFWSFLKGMFAKGKYGLPWSTLCKSSALAFLFVCFCIIPTK</sequence>
<evidence type="ECO:0000256" key="3">
    <source>
        <dbReference type="ARBA" id="ARBA00022679"/>
    </source>
</evidence>
<protein>
    <submittedName>
        <fullName evidence="10">Cellulose synthase-like protein H1 isoform X3</fullName>
    </submittedName>
</protein>
<dbReference type="Proteomes" id="UP000321947">
    <property type="component" value="Unassembled WGS sequence"/>
</dbReference>
<dbReference type="GO" id="GO:0016760">
    <property type="term" value="F:cellulose synthase (UDP-forming) activity"/>
    <property type="evidence" value="ECO:0007669"/>
    <property type="project" value="InterPro"/>
</dbReference>
<evidence type="ECO:0000256" key="5">
    <source>
        <dbReference type="ARBA" id="ARBA00022989"/>
    </source>
</evidence>
<comment type="caution">
    <text evidence="10">The sequence shown here is derived from an EMBL/GenBank/DDBJ whole genome shotgun (WGS) entry which is preliminary data.</text>
</comment>
<feature type="transmembrane region" description="Helical" evidence="8">
    <location>
        <begin position="141"/>
        <end position="162"/>
    </location>
</feature>
<evidence type="ECO:0000313" key="10">
    <source>
        <dbReference type="EMBL" id="TYK09596.1"/>
    </source>
</evidence>
<dbReference type="GO" id="GO:0030244">
    <property type="term" value="P:cellulose biosynthetic process"/>
    <property type="evidence" value="ECO:0007669"/>
    <property type="project" value="InterPro"/>
</dbReference>
<dbReference type="GO" id="GO:0012505">
    <property type="term" value="C:endomembrane system"/>
    <property type="evidence" value="ECO:0007669"/>
    <property type="project" value="UniProtKB-SubCell"/>
</dbReference>
<evidence type="ECO:0000256" key="8">
    <source>
        <dbReference type="SAM" id="Phobius"/>
    </source>
</evidence>
<evidence type="ECO:0000313" key="9">
    <source>
        <dbReference type="EMBL" id="KAA0034795.1"/>
    </source>
</evidence>
<dbReference type="InterPro" id="IPR005150">
    <property type="entry name" value="Cellulose_synth"/>
</dbReference>
<gene>
    <name evidence="10" type="ORF">E5676_scaffold458G00260</name>
    <name evidence="9" type="ORF">E6C27_scaffold213G00210</name>
</gene>
<evidence type="ECO:0000313" key="12">
    <source>
        <dbReference type="Proteomes" id="UP000321947"/>
    </source>
</evidence>
<keyword evidence="4 8" id="KW-0812">Transmembrane</keyword>
<dbReference type="EMBL" id="SSTE01020479">
    <property type="protein sequence ID" value="KAA0034795.1"/>
    <property type="molecule type" value="Genomic_DNA"/>
</dbReference>
<feature type="transmembrane region" description="Helical" evidence="8">
    <location>
        <begin position="21"/>
        <end position="42"/>
    </location>
</feature>
<evidence type="ECO:0000256" key="6">
    <source>
        <dbReference type="ARBA" id="ARBA00023136"/>
    </source>
</evidence>
<comment type="subcellular location">
    <subcellularLocation>
        <location evidence="1">Endomembrane system</location>
    </subcellularLocation>
</comment>
<dbReference type="STRING" id="1194695.A0A5D3CGV3"/>
<dbReference type="Pfam" id="PF03552">
    <property type="entry name" value="Cellulose_synt"/>
    <property type="match status" value="1"/>
</dbReference>
<accession>A0A5D3CGV3</accession>
<dbReference type="OrthoDB" id="72851at2759"/>
<organism evidence="10 12">
    <name type="scientific">Cucumis melo var. makuwa</name>
    <name type="common">Oriental melon</name>
    <dbReference type="NCBI Taxonomy" id="1194695"/>
    <lineage>
        <taxon>Eukaryota</taxon>
        <taxon>Viridiplantae</taxon>
        <taxon>Streptophyta</taxon>
        <taxon>Embryophyta</taxon>
        <taxon>Tracheophyta</taxon>
        <taxon>Spermatophyta</taxon>
        <taxon>Magnoliopsida</taxon>
        <taxon>eudicotyledons</taxon>
        <taxon>Gunneridae</taxon>
        <taxon>Pentapetalae</taxon>
        <taxon>rosids</taxon>
        <taxon>fabids</taxon>
        <taxon>Cucurbitales</taxon>
        <taxon>Cucurbitaceae</taxon>
        <taxon>Benincaseae</taxon>
        <taxon>Cucumis</taxon>
    </lineage>
</organism>
<dbReference type="GO" id="GO:0071555">
    <property type="term" value="P:cell wall organization"/>
    <property type="evidence" value="ECO:0007669"/>
    <property type="project" value="UniProtKB-KW"/>
</dbReference>
<feature type="transmembrane region" description="Helical" evidence="8">
    <location>
        <begin position="108"/>
        <end position="129"/>
    </location>
</feature>
<dbReference type="PANTHER" id="PTHR13301">
    <property type="entry name" value="X-BOX TRANSCRIPTION FACTOR-RELATED"/>
    <property type="match status" value="1"/>
</dbReference>
<keyword evidence="5 8" id="KW-1133">Transmembrane helix</keyword>
<proteinExistence type="predicted"/>
<dbReference type="EMBL" id="SSTD01011520">
    <property type="protein sequence ID" value="TYK09596.1"/>
    <property type="molecule type" value="Genomic_DNA"/>
</dbReference>
<evidence type="ECO:0000313" key="11">
    <source>
        <dbReference type="Proteomes" id="UP000321393"/>
    </source>
</evidence>
<dbReference type="GO" id="GO:0016020">
    <property type="term" value="C:membrane"/>
    <property type="evidence" value="ECO:0007669"/>
    <property type="project" value="InterPro"/>
</dbReference>
<dbReference type="AlphaFoldDB" id="A0A5D3CGV3"/>